<keyword evidence="2" id="KW-1185">Reference proteome</keyword>
<protein>
    <recommendedName>
        <fullName evidence="3">NACHT domain-containing protein</fullName>
    </recommendedName>
</protein>
<dbReference type="STRING" id="1336337.A0A3N4K4P3"/>
<gene>
    <name evidence="1" type="ORF">L873DRAFT_1670282</name>
</gene>
<dbReference type="AlphaFoldDB" id="A0A3N4K4P3"/>
<dbReference type="EMBL" id="ML120363">
    <property type="protein sequence ID" value="RPB03391.1"/>
    <property type="molecule type" value="Genomic_DNA"/>
</dbReference>
<dbReference type="Proteomes" id="UP000276215">
    <property type="component" value="Unassembled WGS sequence"/>
</dbReference>
<reference evidence="1 2" key="1">
    <citation type="journal article" date="2018" name="Nat. Ecol. Evol.">
        <title>Pezizomycetes genomes reveal the molecular basis of ectomycorrhizal truffle lifestyle.</title>
        <authorList>
            <person name="Murat C."/>
            <person name="Payen T."/>
            <person name="Noel B."/>
            <person name="Kuo A."/>
            <person name="Morin E."/>
            <person name="Chen J."/>
            <person name="Kohler A."/>
            <person name="Krizsan K."/>
            <person name="Balestrini R."/>
            <person name="Da Silva C."/>
            <person name="Montanini B."/>
            <person name="Hainaut M."/>
            <person name="Levati E."/>
            <person name="Barry K.W."/>
            <person name="Belfiori B."/>
            <person name="Cichocki N."/>
            <person name="Clum A."/>
            <person name="Dockter R.B."/>
            <person name="Fauchery L."/>
            <person name="Guy J."/>
            <person name="Iotti M."/>
            <person name="Le Tacon F."/>
            <person name="Lindquist E.A."/>
            <person name="Lipzen A."/>
            <person name="Malagnac F."/>
            <person name="Mello A."/>
            <person name="Molinier V."/>
            <person name="Miyauchi S."/>
            <person name="Poulain J."/>
            <person name="Riccioni C."/>
            <person name="Rubini A."/>
            <person name="Sitrit Y."/>
            <person name="Splivallo R."/>
            <person name="Traeger S."/>
            <person name="Wang M."/>
            <person name="Zifcakova L."/>
            <person name="Wipf D."/>
            <person name="Zambonelli A."/>
            <person name="Paolocci F."/>
            <person name="Nowrousian M."/>
            <person name="Ottonello S."/>
            <person name="Baldrian P."/>
            <person name="Spatafora J.W."/>
            <person name="Henrissat B."/>
            <person name="Nagy L.G."/>
            <person name="Aury J.M."/>
            <person name="Wincker P."/>
            <person name="Grigoriev I.V."/>
            <person name="Bonfante P."/>
            <person name="Martin F.M."/>
        </authorList>
    </citation>
    <scope>NUCLEOTIDE SEQUENCE [LARGE SCALE GENOMIC DNA]</scope>
    <source>
        <strain evidence="1 2">120613-1</strain>
    </source>
</reference>
<dbReference type="OrthoDB" id="448455at2759"/>
<dbReference type="PANTHER" id="PTHR10039">
    <property type="entry name" value="AMELOGENIN"/>
    <property type="match status" value="1"/>
</dbReference>
<accession>A0A3N4K4P3</accession>
<name>A0A3N4K4P3_9PEZI</name>
<evidence type="ECO:0008006" key="3">
    <source>
        <dbReference type="Google" id="ProtNLM"/>
    </source>
</evidence>
<evidence type="ECO:0000313" key="1">
    <source>
        <dbReference type="EMBL" id="RPB03391.1"/>
    </source>
</evidence>
<sequence length="193" mass="22122">MVQNFAATRRTFICIDALDECVPEYRVVVLDSLREILKGSSNTRIFLTGRPHIRNEIKRRLGERAASVFIQPIEEDVMRYLRERLRQDTNPEIMDSKLEADIMKSIPETSSETFLLISFHIERLLQETSIGHRRKKLKAMVGGLELGNAYEATLERIRAQGGEKSKLAMATLMWVSHSERPLQVDELCHALAV</sequence>
<organism evidence="1 2">
    <name type="scientific">Choiromyces venosus 120613-1</name>
    <dbReference type="NCBI Taxonomy" id="1336337"/>
    <lineage>
        <taxon>Eukaryota</taxon>
        <taxon>Fungi</taxon>
        <taxon>Dikarya</taxon>
        <taxon>Ascomycota</taxon>
        <taxon>Pezizomycotina</taxon>
        <taxon>Pezizomycetes</taxon>
        <taxon>Pezizales</taxon>
        <taxon>Tuberaceae</taxon>
        <taxon>Choiromyces</taxon>
    </lineage>
</organism>
<evidence type="ECO:0000313" key="2">
    <source>
        <dbReference type="Proteomes" id="UP000276215"/>
    </source>
</evidence>
<feature type="non-terminal residue" evidence="1">
    <location>
        <position position="193"/>
    </location>
</feature>
<proteinExistence type="predicted"/>